<keyword evidence="5" id="KW-1185">Reference proteome</keyword>
<dbReference type="AlphaFoldDB" id="A0A2B4R5B2"/>
<dbReference type="InterPro" id="IPR036691">
    <property type="entry name" value="Endo/exonu/phosph_ase_sf"/>
</dbReference>
<dbReference type="Pfam" id="PF00098">
    <property type="entry name" value="zf-CCHC"/>
    <property type="match status" value="1"/>
</dbReference>
<dbReference type="PROSITE" id="PS50158">
    <property type="entry name" value="ZF_CCHC"/>
    <property type="match status" value="1"/>
</dbReference>
<evidence type="ECO:0000313" key="4">
    <source>
        <dbReference type="EMBL" id="PFX11568.1"/>
    </source>
</evidence>
<accession>A0A2B4R5B2</accession>
<protein>
    <submittedName>
        <fullName evidence="4">Branchpoint-bridging protein</fullName>
    </submittedName>
</protein>
<dbReference type="SMART" id="SM00343">
    <property type="entry name" value="ZnF_C2HC"/>
    <property type="match status" value="2"/>
</dbReference>
<dbReference type="EMBL" id="LSMT01002228">
    <property type="protein sequence ID" value="PFX11568.1"/>
    <property type="molecule type" value="Genomic_DNA"/>
</dbReference>
<dbReference type="Gene3D" id="4.10.60.10">
    <property type="entry name" value="Zinc finger, CCHC-type"/>
    <property type="match status" value="1"/>
</dbReference>
<dbReference type="SUPFAM" id="SSF57756">
    <property type="entry name" value="Retrovirus zinc finger-like domains"/>
    <property type="match status" value="1"/>
</dbReference>
<organism evidence="4 5">
    <name type="scientific">Stylophora pistillata</name>
    <name type="common">Smooth cauliflower coral</name>
    <dbReference type="NCBI Taxonomy" id="50429"/>
    <lineage>
        <taxon>Eukaryota</taxon>
        <taxon>Metazoa</taxon>
        <taxon>Cnidaria</taxon>
        <taxon>Anthozoa</taxon>
        <taxon>Hexacorallia</taxon>
        <taxon>Scleractinia</taxon>
        <taxon>Astrocoeniina</taxon>
        <taxon>Pocilloporidae</taxon>
        <taxon>Stylophora</taxon>
    </lineage>
</organism>
<feature type="domain" description="CCHC-type" evidence="3">
    <location>
        <begin position="61"/>
        <end position="77"/>
    </location>
</feature>
<gene>
    <name evidence="4" type="primary">bbp-1</name>
    <name evidence="4" type="ORF">AWC38_SpisGene24647</name>
</gene>
<sequence length="375" mass="40085">MGRPDLLTVSRILTMSLEKPIPAEVTIDGYPVRIWYRGIKSFCSNCKVICHKAADCDFKGKCMRCGEAGHWARNCPSRRNGNAWGPTLPGAGVVPLAADFPPISTGNAASPPGNAPIPSNTVDSDPVALNVDPVVDLSMSEMVITVPGEVINESISKQSEASELNSNSGQNTSQSINDSNSAVVNSTSGQSTNSLINENSCNSGQSSRQVVNEISSNSGQNTRQIVNDYNSNSGQSTSQVINVSNCPVVGDIEDDMTEFTSQDSTPLQGSESLFISEFSSPLSRSVSFDNFETVTRKRPGFTWTKWNGALASRIDLAGVPSLWITSVNSCSVVPCPFYDHCGVLTSVSVPDIVPPGPGLWKLNRAILKESEYVQL</sequence>
<proteinExistence type="predicted"/>
<dbReference type="InterPro" id="IPR036875">
    <property type="entry name" value="Znf_CCHC_sf"/>
</dbReference>
<dbReference type="GO" id="GO:0003676">
    <property type="term" value="F:nucleic acid binding"/>
    <property type="evidence" value="ECO:0007669"/>
    <property type="project" value="InterPro"/>
</dbReference>
<evidence type="ECO:0000256" key="1">
    <source>
        <dbReference type="PROSITE-ProRule" id="PRU00047"/>
    </source>
</evidence>
<dbReference type="Gene3D" id="3.60.10.10">
    <property type="entry name" value="Endonuclease/exonuclease/phosphatase"/>
    <property type="match status" value="1"/>
</dbReference>
<feature type="region of interest" description="Disordered" evidence="2">
    <location>
        <begin position="156"/>
        <end position="237"/>
    </location>
</feature>
<name>A0A2B4R5B2_STYPI</name>
<comment type="caution">
    <text evidence="4">The sequence shown here is derived from an EMBL/GenBank/DDBJ whole genome shotgun (WGS) entry which is preliminary data.</text>
</comment>
<dbReference type="GO" id="GO:0008270">
    <property type="term" value="F:zinc ion binding"/>
    <property type="evidence" value="ECO:0007669"/>
    <property type="project" value="UniProtKB-KW"/>
</dbReference>
<evidence type="ECO:0000313" key="5">
    <source>
        <dbReference type="Proteomes" id="UP000225706"/>
    </source>
</evidence>
<keyword evidence="1" id="KW-0862">Zinc</keyword>
<dbReference type="Proteomes" id="UP000225706">
    <property type="component" value="Unassembled WGS sequence"/>
</dbReference>
<evidence type="ECO:0000259" key="3">
    <source>
        <dbReference type="PROSITE" id="PS50158"/>
    </source>
</evidence>
<reference evidence="5" key="1">
    <citation type="journal article" date="2017" name="bioRxiv">
        <title>Comparative analysis of the genomes of Stylophora pistillata and Acropora digitifera provides evidence for extensive differences between species of corals.</title>
        <authorList>
            <person name="Voolstra C.R."/>
            <person name="Li Y."/>
            <person name="Liew Y.J."/>
            <person name="Baumgarten S."/>
            <person name="Zoccola D."/>
            <person name="Flot J.-F."/>
            <person name="Tambutte S."/>
            <person name="Allemand D."/>
            <person name="Aranda M."/>
        </authorList>
    </citation>
    <scope>NUCLEOTIDE SEQUENCE [LARGE SCALE GENOMIC DNA]</scope>
</reference>
<dbReference type="InterPro" id="IPR001878">
    <property type="entry name" value="Znf_CCHC"/>
</dbReference>
<evidence type="ECO:0000256" key="2">
    <source>
        <dbReference type="SAM" id="MobiDB-lite"/>
    </source>
</evidence>
<keyword evidence="1" id="KW-0863">Zinc-finger</keyword>
<keyword evidence="1" id="KW-0479">Metal-binding</keyword>